<evidence type="ECO:0000313" key="2">
    <source>
        <dbReference type="Proteomes" id="UP000824120"/>
    </source>
</evidence>
<keyword evidence="2" id="KW-1185">Reference proteome</keyword>
<reference evidence="1 2" key="1">
    <citation type="submission" date="2020-09" db="EMBL/GenBank/DDBJ databases">
        <title>De no assembly of potato wild relative species, Solanum commersonii.</title>
        <authorList>
            <person name="Cho K."/>
        </authorList>
    </citation>
    <scope>NUCLEOTIDE SEQUENCE [LARGE SCALE GENOMIC DNA]</scope>
    <source>
        <strain evidence="1">LZ3.2</strain>
        <tissue evidence="1">Leaf</tissue>
    </source>
</reference>
<dbReference type="AlphaFoldDB" id="A0A9J5ZUB2"/>
<evidence type="ECO:0000313" key="1">
    <source>
        <dbReference type="EMBL" id="KAG5615580.1"/>
    </source>
</evidence>
<dbReference type="Proteomes" id="UP000824120">
    <property type="component" value="Chromosome 3"/>
</dbReference>
<dbReference type="EMBL" id="JACXVP010000003">
    <property type="protein sequence ID" value="KAG5615580.1"/>
    <property type="molecule type" value="Genomic_DNA"/>
</dbReference>
<accession>A0A9J5ZUB2</accession>
<organism evidence="1 2">
    <name type="scientific">Solanum commersonii</name>
    <name type="common">Commerson's wild potato</name>
    <name type="synonym">Commerson's nightshade</name>
    <dbReference type="NCBI Taxonomy" id="4109"/>
    <lineage>
        <taxon>Eukaryota</taxon>
        <taxon>Viridiplantae</taxon>
        <taxon>Streptophyta</taxon>
        <taxon>Embryophyta</taxon>
        <taxon>Tracheophyta</taxon>
        <taxon>Spermatophyta</taxon>
        <taxon>Magnoliopsida</taxon>
        <taxon>eudicotyledons</taxon>
        <taxon>Gunneridae</taxon>
        <taxon>Pentapetalae</taxon>
        <taxon>asterids</taxon>
        <taxon>lamiids</taxon>
        <taxon>Solanales</taxon>
        <taxon>Solanaceae</taxon>
        <taxon>Solanoideae</taxon>
        <taxon>Solaneae</taxon>
        <taxon>Solanum</taxon>
    </lineage>
</organism>
<comment type="caution">
    <text evidence="1">The sequence shown here is derived from an EMBL/GenBank/DDBJ whole genome shotgun (WGS) entry which is preliminary data.</text>
</comment>
<name>A0A9J5ZUB2_SOLCO</name>
<proteinExistence type="predicted"/>
<gene>
    <name evidence="1" type="ORF">H5410_015404</name>
</gene>
<sequence length="90" mass="10495">MNLQIVSINAIIKLIGTSTHKLFNKLTSANTYVHVQVQSLCWKEFIFKPKLYKYNLKGLENFTISHLWIPDGNLEVQYKLRKEDNGETLI</sequence>
<dbReference type="OrthoDB" id="1110790at2759"/>
<protein>
    <submittedName>
        <fullName evidence="1">Uncharacterized protein</fullName>
    </submittedName>
</protein>